<organism evidence="1 2">
    <name type="scientific">Dipteronia dyeriana</name>
    <dbReference type="NCBI Taxonomy" id="168575"/>
    <lineage>
        <taxon>Eukaryota</taxon>
        <taxon>Viridiplantae</taxon>
        <taxon>Streptophyta</taxon>
        <taxon>Embryophyta</taxon>
        <taxon>Tracheophyta</taxon>
        <taxon>Spermatophyta</taxon>
        <taxon>Magnoliopsida</taxon>
        <taxon>eudicotyledons</taxon>
        <taxon>Gunneridae</taxon>
        <taxon>Pentapetalae</taxon>
        <taxon>rosids</taxon>
        <taxon>malvids</taxon>
        <taxon>Sapindales</taxon>
        <taxon>Sapindaceae</taxon>
        <taxon>Hippocastanoideae</taxon>
        <taxon>Acereae</taxon>
        <taxon>Dipteronia</taxon>
    </lineage>
</organism>
<evidence type="ECO:0000313" key="2">
    <source>
        <dbReference type="Proteomes" id="UP001280121"/>
    </source>
</evidence>
<comment type="caution">
    <text evidence="1">The sequence shown here is derived from an EMBL/GenBank/DDBJ whole genome shotgun (WGS) entry which is preliminary data.</text>
</comment>
<dbReference type="EMBL" id="JANJYI010000009">
    <property type="protein sequence ID" value="KAK2634465.1"/>
    <property type="molecule type" value="Genomic_DNA"/>
</dbReference>
<sequence length="73" mass="8739">MANNMTEAFNSMLKDFRTRTYLSLMEIIRRMAVTRFQLRKEECNRWKTEIPPVVNKKIVEASVKSRILKIIHL</sequence>
<dbReference type="AlphaFoldDB" id="A0AAD9TFC8"/>
<dbReference type="Proteomes" id="UP001280121">
    <property type="component" value="Unassembled WGS sequence"/>
</dbReference>
<name>A0AAD9TFC8_9ROSI</name>
<accession>A0AAD9TFC8</accession>
<protein>
    <submittedName>
        <fullName evidence="1">Uncharacterized protein</fullName>
    </submittedName>
</protein>
<proteinExistence type="predicted"/>
<evidence type="ECO:0000313" key="1">
    <source>
        <dbReference type="EMBL" id="KAK2634465.1"/>
    </source>
</evidence>
<reference evidence="1" key="1">
    <citation type="journal article" date="2023" name="Plant J.">
        <title>Genome sequences and population genomics provide insights into the demographic history, inbreeding, and mutation load of two 'living fossil' tree species of Dipteronia.</title>
        <authorList>
            <person name="Feng Y."/>
            <person name="Comes H.P."/>
            <person name="Chen J."/>
            <person name="Zhu S."/>
            <person name="Lu R."/>
            <person name="Zhang X."/>
            <person name="Li P."/>
            <person name="Qiu J."/>
            <person name="Olsen K.M."/>
            <person name="Qiu Y."/>
        </authorList>
    </citation>
    <scope>NUCLEOTIDE SEQUENCE</scope>
    <source>
        <strain evidence="1">KIB01</strain>
    </source>
</reference>
<keyword evidence="2" id="KW-1185">Reference proteome</keyword>
<gene>
    <name evidence="1" type="ORF">Ddye_029257</name>
</gene>